<proteinExistence type="inferred from homology"/>
<organism evidence="4 5">
    <name type="scientific">Helicobacter cappadocius</name>
    <dbReference type="NCBI Taxonomy" id="3063998"/>
    <lineage>
        <taxon>Bacteria</taxon>
        <taxon>Pseudomonadati</taxon>
        <taxon>Campylobacterota</taxon>
        <taxon>Epsilonproteobacteria</taxon>
        <taxon>Campylobacterales</taxon>
        <taxon>Helicobacteraceae</taxon>
        <taxon>Helicobacter</taxon>
    </lineage>
</organism>
<keyword evidence="6" id="KW-1185">Reference proteome</keyword>
<sequence length="121" mass="13815">MEKSIHLQRTQSVLKEMLQEAISGLSDTRVNSASVVEVVCSRGKYNADVFIHPDFYSPEEKKQVLKGLKKAEGVLREYILSVSGWYKCPKLNFCFDETLQKTKNLDEIFNQIAKEKEGKNA</sequence>
<gene>
    <name evidence="2 4" type="primary">rbfA</name>
    <name evidence="3" type="ORF">Q5I04_05205</name>
    <name evidence="4" type="ORF">Q5I06_05695</name>
</gene>
<name>A0AA90Q344_9HELI</name>
<evidence type="ECO:0000313" key="4">
    <source>
        <dbReference type="EMBL" id="MDP2539263.1"/>
    </source>
</evidence>
<evidence type="ECO:0000256" key="1">
    <source>
        <dbReference type="ARBA" id="ARBA00022517"/>
    </source>
</evidence>
<dbReference type="HAMAP" id="MF_00003">
    <property type="entry name" value="RbfA"/>
    <property type="match status" value="1"/>
</dbReference>
<comment type="similarity">
    <text evidence="2">Belongs to the RbfA family.</text>
</comment>
<dbReference type="SUPFAM" id="SSF89919">
    <property type="entry name" value="Ribosome-binding factor A, RbfA"/>
    <property type="match status" value="1"/>
</dbReference>
<dbReference type="EMBL" id="JAUPEV010000007">
    <property type="protein sequence ID" value="MDO7253307.1"/>
    <property type="molecule type" value="Genomic_DNA"/>
</dbReference>
<dbReference type="InterPro" id="IPR023799">
    <property type="entry name" value="RbfA_dom_sf"/>
</dbReference>
<dbReference type="NCBIfam" id="TIGR00082">
    <property type="entry name" value="rbfA"/>
    <property type="match status" value="1"/>
</dbReference>
<evidence type="ECO:0000313" key="6">
    <source>
        <dbReference type="Proteomes" id="UP001240777"/>
    </source>
</evidence>
<dbReference type="GO" id="GO:0030490">
    <property type="term" value="P:maturation of SSU-rRNA"/>
    <property type="evidence" value="ECO:0007669"/>
    <property type="project" value="UniProtKB-UniRule"/>
</dbReference>
<protein>
    <recommendedName>
        <fullName evidence="2">Ribosome-binding factor A</fullName>
    </recommendedName>
</protein>
<dbReference type="InterPro" id="IPR000238">
    <property type="entry name" value="RbfA"/>
</dbReference>
<dbReference type="NCBIfam" id="NF001806">
    <property type="entry name" value="PRK00521.3-4"/>
    <property type="match status" value="1"/>
</dbReference>
<keyword evidence="2" id="KW-0963">Cytoplasm</keyword>
<comment type="function">
    <text evidence="2">One of several proteins that assist in the late maturation steps of the functional core of the 30S ribosomal subunit. Associates with free 30S ribosomal subunits (but not with 30S subunits that are part of 70S ribosomes or polysomes). Required for efficient processing of 16S rRNA. May interact with the 5'-terminal helix region of 16S rRNA.</text>
</comment>
<dbReference type="RefSeq" id="WP_305517156.1">
    <property type="nucleotide sequence ID" value="NZ_JAUPEV010000007.1"/>
</dbReference>
<comment type="subcellular location">
    <subcellularLocation>
        <location evidence="2">Cytoplasm</location>
    </subcellularLocation>
</comment>
<evidence type="ECO:0000256" key="2">
    <source>
        <dbReference type="HAMAP-Rule" id="MF_00003"/>
    </source>
</evidence>
<dbReference type="InterPro" id="IPR015946">
    <property type="entry name" value="KH_dom-like_a/b"/>
</dbReference>
<dbReference type="Pfam" id="PF02033">
    <property type="entry name" value="RBFA"/>
    <property type="match status" value="1"/>
</dbReference>
<reference evidence="4 6" key="1">
    <citation type="submission" date="2023-07" db="EMBL/GenBank/DDBJ databases">
        <title>Unpublished Manusciprt.</title>
        <authorList>
            <person name="Aydin F."/>
            <person name="Tarhane S."/>
            <person name="Saticioglu I.B."/>
            <person name="Karakaya E."/>
            <person name="Abay S."/>
            <person name="Guran O."/>
            <person name="Bozkurt E."/>
            <person name="Uzum N."/>
            <person name="Olgun K."/>
            <person name="Jablonski D."/>
        </authorList>
    </citation>
    <scope>NUCLEOTIDE SEQUENCE</scope>
    <source>
        <strain evidence="6">faydin-H75</strain>
        <strain evidence="4">Faydin-H76</strain>
    </source>
</reference>
<dbReference type="Proteomes" id="UP001240777">
    <property type="component" value="Unassembled WGS sequence"/>
</dbReference>
<evidence type="ECO:0000313" key="3">
    <source>
        <dbReference type="EMBL" id="MDO7253307.1"/>
    </source>
</evidence>
<dbReference type="GO" id="GO:0005737">
    <property type="term" value="C:cytoplasm"/>
    <property type="evidence" value="ECO:0007669"/>
    <property type="project" value="UniProtKB-SubCell"/>
</dbReference>
<keyword evidence="1 2" id="KW-0690">Ribosome biogenesis</keyword>
<dbReference type="EMBL" id="JAUYZK010000007">
    <property type="protein sequence ID" value="MDP2539263.1"/>
    <property type="molecule type" value="Genomic_DNA"/>
</dbReference>
<comment type="subunit">
    <text evidence="2">Monomer. Binds 30S ribosomal subunits, but not 50S ribosomal subunits or 70S ribosomes.</text>
</comment>
<accession>A0AA90Q344</accession>
<comment type="caution">
    <text evidence="4">The sequence shown here is derived from an EMBL/GenBank/DDBJ whole genome shotgun (WGS) entry which is preliminary data.</text>
</comment>
<reference evidence="3" key="2">
    <citation type="submission" date="2023-07" db="EMBL/GenBank/DDBJ databases">
        <authorList>
            <person name="Aydin F."/>
            <person name="Tarhane S."/>
            <person name="Saticioglu I.B."/>
            <person name="Karakaya E."/>
            <person name="Abay S."/>
            <person name="Guran O."/>
            <person name="Bozkurt E."/>
            <person name="Uzum N."/>
            <person name="Olgun K."/>
            <person name="Jablonski D."/>
        </authorList>
    </citation>
    <scope>NUCLEOTIDE SEQUENCE</scope>
    <source>
        <strain evidence="3">Faydin-H75</strain>
    </source>
</reference>
<dbReference type="Proteomes" id="UP001177258">
    <property type="component" value="Unassembled WGS sequence"/>
</dbReference>
<evidence type="ECO:0000313" key="5">
    <source>
        <dbReference type="Proteomes" id="UP001177258"/>
    </source>
</evidence>
<reference evidence="3 5" key="3">
    <citation type="journal article" date="2024" name="Syst. Appl. Microbiol.">
        <title>Helicobacter cappadocius sp. nov., from lizards: The first psychrotrophic Helicobacter species.</title>
        <authorList>
            <person name="Aydin F."/>
            <person name="Tarhane S."/>
            <person name="Karakaya E."/>
            <person name="Abay S."/>
            <person name="Kayman T."/>
            <person name="Guran O."/>
            <person name="Bozkurt E."/>
            <person name="Uzum N."/>
            <person name="Avci A."/>
            <person name="Olgun K."/>
            <person name="Jablonski D."/>
            <person name="Guran C."/>
            <person name="Burcin Saticioglu I."/>
        </authorList>
    </citation>
    <scope>NUCLEOTIDE SEQUENCE [LARGE SCALE GENOMIC DNA]</scope>
    <source>
        <strain evidence="3">Faydin-H75</strain>
        <strain evidence="5">faydin-H76</strain>
    </source>
</reference>
<dbReference type="Gene3D" id="3.30.300.20">
    <property type="match status" value="1"/>
</dbReference>
<dbReference type="AlphaFoldDB" id="A0AA90Q344"/>